<name>A0A386H5W3_9CLOT</name>
<evidence type="ECO:0000256" key="4">
    <source>
        <dbReference type="ARBA" id="ARBA00023027"/>
    </source>
</evidence>
<dbReference type="EC" id="1.3.1.76" evidence="2"/>
<dbReference type="NCBIfam" id="NF004045">
    <property type="entry name" value="PRK05562.1"/>
    <property type="match status" value="1"/>
</dbReference>
<dbReference type="SUPFAM" id="SSF51735">
    <property type="entry name" value="NAD(P)-binding Rossmann-fold domains"/>
    <property type="match status" value="1"/>
</dbReference>
<reference evidence="6 7" key="1">
    <citation type="journal article" date="2019" name="Int. J. Syst. Evol. Microbiol.">
        <title>Clostridium fermenticellae sp. nov., isolated from the mud in a fermentation cellar for the production of the Chinese liquor, baijiu.</title>
        <authorList>
            <person name="Xu P.X."/>
            <person name="Chai L.J."/>
            <person name="Qiu T."/>
            <person name="Zhang X.J."/>
            <person name="Lu Z.M."/>
            <person name="Xiao C."/>
            <person name="Wang S.T."/>
            <person name="Shen C.H."/>
            <person name="Shi J.S."/>
            <person name="Xu Z.H."/>
        </authorList>
    </citation>
    <scope>NUCLEOTIDE SEQUENCE [LARGE SCALE GENOMIC DNA]</scope>
    <source>
        <strain evidence="6 7">JN500901</strain>
    </source>
</reference>
<dbReference type="Gene3D" id="3.40.50.720">
    <property type="entry name" value="NAD(P)-binding Rossmann-like Domain"/>
    <property type="match status" value="1"/>
</dbReference>
<dbReference type="OrthoDB" id="1715866at2"/>
<evidence type="ECO:0000256" key="2">
    <source>
        <dbReference type="ARBA" id="ARBA00012400"/>
    </source>
</evidence>
<dbReference type="GO" id="GO:0043115">
    <property type="term" value="F:precorrin-2 dehydrogenase activity"/>
    <property type="evidence" value="ECO:0007669"/>
    <property type="project" value="UniProtKB-EC"/>
</dbReference>
<evidence type="ECO:0000256" key="5">
    <source>
        <dbReference type="ARBA" id="ARBA00023244"/>
    </source>
</evidence>
<dbReference type="PANTHER" id="PTHR35330">
    <property type="entry name" value="SIROHEME BIOSYNTHESIS PROTEIN MET8"/>
    <property type="match status" value="1"/>
</dbReference>
<dbReference type="EMBL" id="CP032416">
    <property type="protein sequence ID" value="AYD41040.1"/>
    <property type="molecule type" value="Genomic_DNA"/>
</dbReference>
<protein>
    <recommendedName>
        <fullName evidence="2">precorrin-2 dehydrogenase</fullName>
        <ecNumber evidence="2">1.3.1.76</ecNumber>
    </recommendedName>
</protein>
<dbReference type="GO" id="GO:0004325">
    <property type="term" value="F:ferrochelatase activity"/>
    <property type="evidence" value="ECO:0007669"/>
    <property type="project" value="InterPro"/>
</dbReference>
<dbReference type="Pfam" id="PF13241">
    <property type="entry name" value="NAD_binding_7"/>
    <property type="match status" value="1"/>
</dbReference>
<keyword evidence="7" id="KW-1185">Reference proteome</keyword>
<dbReference type="KEGG" id="cfer:D4Z93_11095"/>
<dbReference type="InterPro" id="IPR028161">
    <property type="entry name" value="Met8-like"/>
</dbReference>
<accession>A0A386H5W3</accession>
<keyword evidence="5" id="KW-0627">Porphyrin biosynthesis</keyword>
<keyword evidence="4" id="KW-0520">NAD</keyword>
<proteinExistence type="predicted"/>
<dbReference type="AlphaFoldDB" id="A0A386H5W3"/>
<organism evidence="6 7">
    <name type="scientific">Clostridium fermenticellae</name>
    <dbReference type="NCBI Taxonomy" id="2068654"/>
    <lineage>
        <taxon>Bacteria</taxon>
        <taxon>Bacillati</taxon>
        <taxon>Bacillota</taxon>
        <taxon>Clostridia</taxon>
        <taxon>Eubacteriales</taxon>
        <taxon>Clostridiaceae</taxon>
        <taxon>Clostridium</taxon>
    </lineage>
</organism>
<evidence type="ECO:0000256" key="1">
    <source>
        <dbReference type="ARBA" id="ARBA00005010"/>
    </source>
</evidence>
<dbReference type="UniPathway" id="UPA00262">
    <property type="reaction ID" value="UER00222"/>
</dbReference>
<evidence type="ECO:0000313" key="7">
    <source>
        <dbReference type="Proteomes" id="UP000266301"/>
    </source>
</evidence>
<dbReference type="Proteomes" id="UP000266301">
    <property type="component" value="Chromosome"/>
</dbReference>
<evidence type="ECO:0000256" key="3">
    <source>
        <dbReference type="ARBA" id="ARBA00023002"/>
    </source>
</evidence>
<dbReference type="PANTHER" id="PTHR35330:SF1">
    <property type="entry name" value="SIROHEME BIOSYNTHESIS PROTEIN MET8"/>
    <property type="match status" value="1"/>
</dbReference>
<dbReference type="InterPro" id="IPR036291">
    <property type="entry name" value="NAD(P)-bd_dom_sf"/>
</dbReference>
<evidence type="ECO:0000313" key="6">
    <source>
        <dbReference type="EMBL" id="AYD41040.1"/>
    </source>
</evidence>
<gene>
    <name evidence="6" type="ORF">D4Z93_11095</name>
</gene>
<dbReference type="GO" id="GO:0019354">
    <property type="term" value="P:siroheme biosynthetic process"/>
    <property type="evidence" value="ECO:0007669"/>
    <property type="project" value="UniProtKB-UniPathway"/>
</dbReference>
<sequence>MEKYFMISLLPKRVNIIIVGGGRAALIKTRTIIEKKCKVYLLSVDFCIELIELKHKNPEQLIFIRDKYKKKYIRDKHLVIIATSSKEVNEKIKRDCNTDFKMYIDCADAKNGNAVVPCQRNTEQMEIGIHMVSPNPRASVYMADKVKENFSCYDDFLKYTSSLRAELKDCSMKGKIMEFVCSDDFYFFYKKKKHHIILRLFYSDLFS</sequence>
<comment type="pathway">
    <text evidence="1">Porphyrin-containing compound metabolism; siroheme biosynthesis; sirohydrochlorin from precorrin-2: step 1/1.</text>
</comment>
<keyword evidence="3" id="KW-0560">Oxidoreductase</keyword>